<protein>
    <submittedName>
        <fullName evidence="1">Uncharacterized protein</fullName>
    </submittedName>
</protein>
<sequence>MYDFYADPEPDFLYTDGLNLLTDDEHTVGLAHLTLTPILQALQDNPFNARVIAELREYLDFQAEEAMDAFNRLCELGPTYLTNRLAELNAEYEGEEW</sequence>
<dbReference type="EMBL" id="JACHDO010000001">
    <property type="protein sequence ID" value="MBB5494727.1"/>
    <property type="molecule type" value="Genomic_DNA"/>
</dbReference>
<evidence type="ECO:0000313" key="1">
    <source>
        <dbReference type="EMBL" id="MBB5494727.1"/>
    </source>
</evidence>
<gene>
    <name evidence="1" type="ORF">HNR07_005864</name>
</gene>
<proteinExistence type="predicted"/>
<reference evidence="1 2" key="1">
    <citation type="submission" date="2020-08" db="EMBL/GenBank/DDBJ databases">
        <title>Sequencing the genomes of 1000 actinobacteria strains.</title>
        <authorList>
            <person name="Klenk H.-P."/>
        </authorList>
    </citation>
    <scope>NUCLEOTIDE SEQUENCE [LARGE SCALE GENOMIC DNA]</scope>
    <source>
        <strain evidence="1 2">DSM 44598</strain>
    </source>
</reference>
<dbReference type="RefSeq" id="WP_184368627.1">
    <property type="nucleotide sequence ID" value="NZ_BAAAKM010000063.1"/>
</dbReference>
<organism evidence="1 2">
    <name type="scientific">Nocardiopsis metallicus</name>
    <dbReference type="NCBI Taxonomy" id="179819"/>
    <lineage>
        <taxon>Bacteria</taxon>
        <taxon>Bacillati</taxon>
        <taxon>Actinomycetota</taxon>
        <taxon>Actinomycetes</taxon>
        <taxon>Streptosporangiales</taxon>
        <taxon>Nocardiopsidaceae</taxon>
        <taxon>Nocardiopsis</taxon>
    </lineage>
</organism>
<comment type="caution">
    <text evidence="1">The sequence shown here is derived from an EMBL/GenBank/DDBJ whole genome shotgun (WGS) entry which is preliminary data.</text>
</comment>
<name>A0A840WT42_9ACTN</name>
<accession>A0A840WT42</accession>
<evidence type="ECO:0000313" key="2">
    <source>
        <dbReference type="Proteomes" id="UP000579647"/>
    </source>
</evidence>
<dbReference type="Proteomes" id="UP000579647">
    <property type="component" value="Unassembled WGS sequence"/>
</dbReference>
<dbReference type="AlphaFoldDB" id="A0A840WT42"/>
<keyword evidence="2" id="KW-1185">Reference proteome</keyword>